<organism evidence="2 3">
    <name type="scientific">Cylindrotheca closterium</name>
    <dbReference type="NCBI Taxonomy" id="2856"/>
    <lineage>
        <taxon>Eukaryota</taxon>
        <taxon>Sar</taxon>
        <taxon>Stramenopiles</taxon>
        <taxon>Ochrophyta</taxon>
        <taxon>Bacillariophyta</taxon>
        <taxon>Bacillariophyceae</taxon>
        <taxon>Bacillariophycidae</taxon>
        <taxon>Bacillariales</taxon>
        <taxon>Bacillariaceae</taxon>
        <taxon>Cylindrotheca</taxon>
    </lineage>
</organism>
<comment type="caution">
    <text evidence="2">The sequence shown here is derived from an EMBL/GenBank/DDBJ whole genome shotgun (WGS) entry which is preliminary data.</text>
</comment>
<dbReference type="EMBL" id="CAKOGP040002180">
    <property type="protein sequence ID" value="CAJ1964295.1"/>
    <property type="molecule type" value="Genomic_DNA"/>
</dbReference>
<dbReference type="AlphaFoldDB" id="A0AAD2JMC0"/>
<name>A0AAD2JMC0_9STRA</name>
<protein>
    <recommendedName>
        <fullName evidence="4">WW domain-containing protein</fullName>
    </recommendedName>
</protein>
<reference evidence="2" key="1">
    <citation type="submission" date="2023-08" db="EMBL/GenBank/DDBJ databases">
        <authorList>
            <person name="Audoor S."/>
            <person name="Bilcke G."/>
        </authorList>
    </citation>
    <scope>NUCLEOTIDE SEQUENCE</scope>
</reference>
<feature type="chain" id="PRO_5042223294" description="WW domain-containing protein" evidence="1">
    <location>
        <begin position="24"/>
        <end position="983"/>
    </location>
</feature>
<evidence type="ECO:0000313" key="3">
    <source>
        <dbReference type="Proteomes" id="UP001295423"/>
    </source>
</evidence>
<evidence type="ECO:0008006" key="4">
    <source>
        <dbReference type="Google" id="ProtNLM"/>
    </source>
</evidence>
<evidence type="ECO:0000313" key="2">
    <source>
        <dbReference type="EMBL" id="CAJ1964295.1"/>
    </source>
</evidence>
<accession>A0AAD2JMC0</accession>
<keyword evidence="3" id="KW-1185">Reference proteome</keyword>
<sequence>MRTLFLNHTIFIVLIQLIGTSKAEKPPALIQFSFSSEQCRNGTFQNVGAEFESSPPFFIQRNERTTGCPPGMGVEASDMFATTTTANATDVAYLQTSQPLVALLQQNSTSAVSLSLWIQIPQTDVDTQTGPLLAIGQAETEQHDGDEDFQTTECDVKQVDFELSIRNGNVVELLYRTNDPYFEPCARMRVTELPLLRGLNHIAVVLEDGHQQVFVNGMSSISRNDPFDTRLRHWNEESLLYMFSFPGYNYPAWPGRLLHLSINTEEWNGNDFLADMAEGLPDAEPIANSIMYRMDEDANVISEDVLSPVEHNTPASLQLQVEYLNHDVSALLKALNATQPAVLLQELKYYIIQPPSRGALYQVDGPKQTKVSSTEGAPISILGPNLFYLPPHNEHSEMPGSIYDSFQYCVSKEAIFASSQCQSMGTIDIVVDSVNDPPTTSISDVPYLVHEGIHEEIKGLWLGGHDVDRNDGIAAIQVTEPPKHGFLFLSVPTARKDGLVHGTLLADLNHTILGQEVFLEYRYTGANQVVQSTMVHDSFRFRVQDRNGAWSDEAEAAIWTMPSLSIGEPMEFHANEMEPLIIRIEGQDESGLDRSIGYFFEALPSESHGTLFDEQSKRLTANKVVLPSLAEPGLKLKFRPSHDACSDPMVSTVNATFAYRVVALSSSKTVTSVSSIMAHHILVKCAVDPLRLSIGDDRYRIEAFSGPADDICSGYAYNASVSNFSNCTSAAVITTIKVKASKRHTYRALISIEASEGFLTLDRNQRSRIGAIRGPVEMRRTVDFLAFPSDLEEVLGNLHYQTAIPGNHKIKINIKSCEDGNPFETLNSRDCHVSTASISIEAVEPEMNLSEDKLYTKFPWFSLSFTLTMLFLFKSKGKMREALEEWKDPDDGVYQWREHYDASTGYYYYENLEDGRVTWRAPLNEGILPSPERGLPAAYTDPWGDDGLSETGSLISVSLTEACDSDDEFTLDDASVNSLTFIT</sequence>
<proteinExistence type="predicted"/>
<dbReference type="Proteomes" id="UP001295423">
    <property type="component" value="Unassembled WGS sequence"/>
</dbReference>
<feature type="signal peptide" evidence="1">
    <location>
        <begin position="1"/>
        <end position="23"/>
    </location>
</feature>
<keyword evidence="1" id="KW-0732">Signal</keyword>
<gene>
    <name evidence="2" type="ORF">CYCCA115_LOCUS20561</name>
</gene>
<evidence type="ECO:0000256" key="1">
    <source>
        <dbReference type="SAM" id="SignalP"/>
    </source>
</evidence>